<accession>A0ABT3CFM7</accession>
<keyword evidence="2" id="KW-1133">Transmembrane helix</keyword>
<gene>
    <name evidence="3" type="ORF">H7J73_19960</name>
</gene>
<proteinExistence type="predicted"/>
<sequence length="225" mass="25246">MARRSFDVFDLIELLTHWHAGRSQRQLAESLGIDRKTIAKYLAPAIAESLTPGGAPVSDAAWAAHVARWFPEVADPGLRATTWPGIEVHRDRIRGWLKAEVSAATVAQRLRDDHGVAASESSVRRWISANLSEESTRERVTVARGPVPPGSEAQIDYGRLGMWFDAVRGRRVAVWAFVMVLAHSRFLFVSPMTNPLYYGPRNRLGDRRPRPSPRVSRWSWRSLGS</sequence>
<protein>
    <recommendedName>
        <fullName evidence="5">Transposase</fullName>
    </recommendedName>
</protein>
<evidence type="ECO:0000256" key="2">
    <source>
        <dbReference type="SAM" id="Phobius"/>
    </source>
</evidence>
<dbReference type="PANTHER" id="PTHR35004">
    <property type="entry name" value="TRANSPOSASE RV3428C-RELATED"/>
    <property type="match status" value="1"/>
</dbReference>
<organism evidence="3 4">
    <name type="scientific">Mycolicibacterium komossense</name>
    <dbReference type="NCBI Taxonomy" id="1779"/>
    <lineage>
        <taxon>Bacteria</taxon>
        <taxon>Bacillati</taxon>
        <taxon>Actinomycetota</taxon>
        <taxon>Actinomycetes</taxon>
        <taxon>Mycobacteriales</taxon>
        <taxon>Mycobacteriaceae</taxon>
        <taxon>Mycolicibacterium</taxon>
    </lineage>
</organism>
<keyword evidence="2" id="KW-0472">Membrane</keyword>
<evidence type="ECO:0000313" key="4">
    <source>
        <dbReference type="Proteomes" id="UP001526201"/>
    </source>
</evidence>
<dbReference type="Proteomes" id="UP001526201">
    <property type="component" value="Unassembled WGS sequence"/>
</dbReference>
<feature type="compositionally biased region" description="Low complexity" evidence="1">
    <location>
        <begin position="213"/>
        <end position="225"/>
    </location>
</feature>
<dbReference type="PANTHER" id="PTHR35004:SF8">
    <property type="entry name" value="TRANSPOSASE RV3428C-RELATED"/>
    <property type="match status" value="1"/>
</dbReference>
<keyword evidence="2" id="KW-0812">Transmembrane</keyword>
<evidence type="ECO:0000256" key="1">
    <source>
        <dbReference type="SAM" id="MobiDB-lite"/>
    </source>
</evidence>
<feature type="region of interest" description="Disordered" evidence="1">
    <location>
        <begin position="200"/>
        <end position="225"/>
    </location>
</feature>
<evidence type="ECO:0000313" key="3">
    <source>
        <dbReference type="EMBL" id="MCV7228291.1"/>
    </source>
</evidence>
<name>A0ABT3CFM7_9MYCO</name>
<reference evidence="3 4" key="1">
    <citation type="journal article" date="2022" name="BMC Genomics">
        <title>Comparative genome analysis of mycobacteria focusing on tRNA and non-coding RNA.</title>
        <authorList>
            <person name="Behra P.R.K."/>
            <person name="Pettersson B.M.F."/>
            <person name="Ramesh M."/>
            <person name="Das S."/>
            <person name="Dasgupta S."/>
            <person name="Kirsebom L.A."/>
        </authorList>
    </citation>
    <scope>NUCLEOTIDE SEQUENCE [LARGE SCALE GENOMIC DNA]</scope>
    <source>
        <strain evidence="3 4">DSM 44078</strain>
    </source>
</reference>
<comment type="caution">
    <text evidence="3">The sequence shown here is derived from an EMBL/GenBank/DDBJ whole genome shotgun (WGS) entry which is preliminary data.</text>
</comment>
<evidence type="ECO:0008006" key="5">
    <source>
        <dbReference type="Google" id="ProtNLM"/>
    </source>
</evidence>
<keyword evidence="4" id="KW-1185">Reference proteome</keyword>
<feature type="transmembrane region" description="Helical" evidence="2">
    <location>
        <begin position="172"/>
        <end position="192"/>
    </location>
</feature>
<dbReference type="EMBL" id="JACKTY010000032">
    <property type="protein sequence ID" value="MCV7228291.1"/>
    <property type="molecule type" value="Genomic_DNA"/>
</dbReference>